<accession>A0ABP3Z3Q2</accession>
<protein>
    <submittedName>
        <fullName evidence="2">Uncharacterized protein</fullName>
    </submittedName>
</protein>
<dbReference type="RefSeq" id="WP_343947565.1">
    <property type="nucleotide sequence ID" value="NZ_BAAAHQ010000001.1"/>
</dbReference>
<keyword evidence="3" id="KW-1185">Reference proteome</keyword>
<reference evidence="3" key="1">
    <citation type="journal article" date="2019" name="Int. J. Syst. Evol. Microbiol.">
        <title>The Global Catalogue of Microorganisms (GCM) 10K type strain sequencing project: providing services to taxonomists for standard genome sequencing and annotation.</title>
        <authorList>
            <consortium name="The Broad Institute Genomics Platform"/>
            <consortium name="The Broad Institute Genome Sequencing Center for Infectious Disease"/>
            <person name="Wu L."/>
            <person name="Ma J."/>
        </authorList>
    </citation>
    <scope>NUCLEOTIDE SEQUENCE [LARGE SCALE GENOMIC DNA]</scope>
    <source>
        <strain evidence="3">JCM 11136</strain>
    </source>
</reference>
<feature type="compositionally biased region" description="Basic and acidic residues" evidence="1">
    <location>
        <begin position="33"/>
        <end position="52"/>
    </location>
</feature>
<dbReference type="EMBL" id="BAAAHQ010000001">
    <property type="protein sequence ID" value="GAA0911469.1"/>
    <property type="molecule type" value="Genomic_DNA"/>
</dbReference>
<organism evidence="2 3">
    <name type="scientific">Nonomuraea longicatena</name>
    <dbReference type="NCBI Taxonomy" id="83682"/>
    <lineage>
        <taxon>Bacteria</taxon>
        <taxon>Bacillati</taxon>
        <taxon>Actinomycetota</taxon>
        <taxon>Actinomycetes</taxon>
        <taxon>Streptosporangiales</taxon>
        <taxon>Streptosporangiaceae</taxon>
        <taxon>Nonomuraea</taxon>
    </lineage>
</organism>
<evidence type="ECO:0000313" key="3">
    <source>
        <dbReference type="Proteomes" id="UP001501578"/>
    </source>
</evidence>
<evidence type="ECO:0000256" key="1">
    <source>
        <dbReference type="SAM" id="MobiDB-lite"/>
    </source>
</evidence>
<gene>
    <name evidence="2" type="ORF">GCM10009560_00680</name>
</gene>
<comment type="caution">
    <text evidence="2">The sequence shown here is derived from an EMBL/GenBank/DDBJ whole genome shotgun (WGS) entry which is preliminary data.</text>
</comment>
<proteinExistence type="predicted"/>
<name>A0ABP3Z3Q2_9ACTN</name>
<evidence type="ECO:0000313" key="2">
    <source>
        <dbReference type="EMBL" id="GAA0911469.1"/>
    </source>
</evidence>
<feature type="region of interest" description="Disordered" evidence="1">
    <location>
        <begin position="26"/>
        <end position="52"/>
    </location>
</feature>
<dbReference type="Proteomes" id="UP001501578">
    <property type="component" value="Unassembled WGS sequence"/>
</dbReference>
<sequence>MTAATVGRDAAFGEFTDPLLRYGAWRGRRRERPARDPPETSDEDRRPVSHEVGDEYVVVDLSRIR</sequence>